<dbReference type="EC" id="2.5.1.75" evidence="5"/>
<comment type="caution">
    <text evidence="7">The sequence shown here is derived from an EMBL/GenBank/DDBJ whole genome shotgun (WGS) entry which is preliminary data.</text>
</comment>
<evidence type="ECO:0000256" key="3">
    <source>
        <dbReference type="ARBA" id="ARBA00022741"/>
    </source>
</evidence>
<evidence type="ECO:0000313" key="8">
    <source>
        <dbReference type="Proteomes" id="UP001150569"/>
    </source>
</evidence>
<dbReference type="Gene3D" id="3.30.160.60">
    <property type="entry name" value="Classic Zinc Finger"/>
    <property type="match status" value="1"/>
</dbReference>
<organism evidence="7 8">
    <name type="scientific">Tieghemiomyces parasiticus</name>
    <dbReference type="NCBI Taxonomy" id="78921"/>
    <lineage>
        <taxon>Eukaryota</taxon>
        <taxon>Fungi</taxon>
        <taxon>Fungi incertae sedis</taxon>
        <taxon>Zoopagomycota</taxon>
        <taxon>Kickxellomycotina</taxon>
        <taxon>Dimargaritomycetes</taxon>
        <taxon>Dimargaritales</taxon>
        <taxon>Dimargaritaceae</taxon>
        <taxon>Tieghemiomyces</taxon>
    </lineage>
</organism>
<dbReference type="GO" id="GO:0005739">
    <property type="term" value="C:mitochondrion"/>
    <property type="evidence" value="ECO:0007669"/>
    <property type="project" value="TreeGrafter"/>
</dbReference>
<dbReference type="InterPro" id="IPR027417">
    <property type="entry name" value="P-loop_NTPase"/>
</dbReference>
<dbReference type="OrthoDB" id="775260at2759"/>
<evidence type="ECO:0000256" key="6">
    <source>
        <dbReference type="RuleBase" id="RU003785"/>
    </source>
</evidence>
<evidence type="ECO:0000256" key="2">
    <source>
        <dbReference type="ARBA" id="ARBA00022679"/>
    </source>
</evidence>
<reference evidence="7" key="1">
    <citation type="submission" date="2022-07" db="EMBL/GenBank/DDBJ databases">
        <title>Phylogenomic reconstructions and comparative analyses of Kickxellomycotina fungi.</title>
        <authorList>
            <person name="Reynolds N.K."/>
            <person name="Stajich J.E."/>
            <person name="Barry K."/>
            <person name="Grigoriev I.V."/>
            <person name="Crous P."/>
            <person name="Smith M.E."/>
        </authorList>
    </citation>
    <scope>NUCLEOTIDE SEQUENCE</scope>
    <source>
        <strain evidence="7">RSA 861</strain>
    </source>
</reference>
<dbReference type="HAMAP" id="MF_00185">
    <property type="entry name" value="IPP_trans"/>
    <property type="match status" value="1"/>
</dbReference>
<dbReference type="EMBL" id="JANBPT010000397">
    <property type="protein sequence ID" value="KAJ1922401.1"/>
    <property type="molecule type" value="Genomic_DNA"/>
</dbReference>
<keyword evidence="5" id="KW-0819">tRNA processing</keyword>
<dbReference type="PANTHER" id="PTHR11088:SF89">
    <property type="entry name" value="TRNA DIMETHYLALLYLTRANSFERASE"/>
    <property type="match status" value="1"/>
</dbReference>
<keyword evidence="8" id="KW-1185">Reference proteome</keyword>
<dbReference type="PANTHER" id="PTHR11088">
    <property type="entry name" value="TRNA DIMETHYLALLYLTRANSFERASE"/>
    <property type="match status" value="1"/>
</dbReference>
<dbReference type="Proteomes" id="UP001150569">
    <property type="component" value="Unassembled WGS sequence"/>
</dbReference>
<evidence type="ECO:0000313" key="7">
    <source>
        <dbReference type="EMBL" id="KAJ1922401.1"/>
    </source>
</evidence>
<dbReference type="SUPFAM" id="SSF52540">
    <property type="entry name" value="P-loop containing nucleoside triphosphate hydrolases"/>
    <property type="match status" value="1"/>
</dbReference>
<name>A0A9W8A9P2_9FUNG</name>
<keyword evidence="2 6" id="KW-0808">Transferase</keyword>
<proteinExistence type="inferred from homology"/>
<dbReference type="GO" id="GO:0052381">
    <property type="term" value="F:tRNA dimethylallyltransferase activity"/>
    <property type="evidence" value="ECO:0007669"/>
    <property type="project" value="UniProtKB-EC"/>
</dbReference>
<evidence type="ECO:0000256" key="5">
    <source>
        <dbReference type="RuleBase" id="RU003783"/>
    </source>
</evidence>
<sequence length="463" mass="51466">MLKTVVAVIGSTGVGKSKLAIDLAKALHGEVVNADAMQMYRGFDIITNKVTPDECDGVPHHLLDHLAVDQEYTVADFERDALAKIAEIHARDRLPILVGGTHYYLQAVLWRQSLVSGRPEPVAASSPPPRSTFPDLHAMDNTNLHALLQELDPVVARRWHPNDRRKVVRSLEVLRDTGRPHSDWMQETQAASGQAQRLRFNTCIFWIHAAKDALDPRLDARVDEMIQRGLYNELRSLRRLRSTAAGTDSPRDYTHGILQAIGLKEFEPMLQAAEDLPTEDLADDRLSTVGAACLETMKLRTRQYARRQTAWIRNKLLPAYHATLATGGVAPRSAFYVLDATDLERWSERVGTPGLATATDFIRDAPLRSPTEIHAKAAVLLAQPAKSEAVDEWRKYTCPECTAAARGQVVELNGTAEWKAHRGSRRHRRALKWQTLQAQRRTHLATVGTVDDDGMSSDGGSTA</sequence>
<dbReference type="GO" id="GO:0005524">
    <property type="term" value="F:ATP binding"/>
    <property type="evidence" value="ECO:0007669"/>
    <property type="project" value="UniProtKB-KW"/>
</dbReference>
<accession>A0A9W8A9P2</accession>
<dbReference type="NCBIfam" id="TIGR00174">
    <property type="entry name" value="miaA"/>
    <property type="match status" value="1"/>
</dbReference>
<dbReference type="Pfam" id="PF01715">
    <property type="entry name" value="IPPT"/>
    <property type="match status" value="1"/>
</dbReference>
<evidence type="ECO:0000256" key="4">
    <source>
        <dbReference type="ARBA" id="ARBA00022840"/>
    </source>
</evidence>
<keyword evidence="4 6" id="KW-0067">ATP-binding</keyword>
<dbReference type="GO" id="GO:0006400">
    <property type="term" value="P:tRNA modification"/>
    <property type="evidence" value="ECO:0007669"/>
    <property type="project" value="TreeGrafter"/>
</dbReference>
<dbReference type="AlphaFoldDB" id="A0A9W8A9P2"/>
<dbReference type="InterPro" id="IPR018022">
    <property type="entry name" value="IPT"/>
</dbReference>
<dbReference type="Gene3D" id="1.10.20.140">
    <property type="match status" value="1"/>
</dbReference>
<keyword evidence="3 6" id="KW-0547">Nucleotide-binding</keyword>
<dbReference type="InterPro" id="IPR039657">
    <property type="entry name" value="Dimethylallyltransferase"/>
</dbReference>
<comment type="catalytic activity">
    <reaction evidence="5">
        <text>adenosine(37) in tRNA + dimethylallyl diphosphate = N(6)-dimethylallyladenosine(37) in tRNA + diphosphate</text>
        <dbReference type="Rhea" id="RHEA:26482"/>
        <dbReference type="Rhea" id="RHEA-COMP:10162"/>
        <dbReference type="Rhea" id="RHEA-COMP:10375"/>
        <dbReference type="ChEBI" id="CHEBI:33019"/>
        <dbReference type="ChEBI" id="CHEBI:57623"/>
        <dbReference type="ChEBI" id="CHEBI:74411"/>
        <dbReference type="ChEBI" id="CHEBI:74415"/>
        <dbReference type="EC" id="2.5.1.75"/>
    </reaction>
</comment>
<dbReference type="Gene3D" id="3.40.50.300">
    <property type="entry name" value="P-loop containing nucleotide triphosphate hydrolases"/>
    <property type="match status" value="1"/>
</dbReference>
<gene>
    <name evidence="7" type="primary">tit1_1</name>
    <name evidence="7" type="ORF">IWQ60_006556</name>
</gene>
<comment type="similarity">
    <text evidence="1 6">Belongs to the IPP transferase family.</text>
</comment>
<protein>
    <recommendedName>
        <fullName evidence="5">tRNA dimethylallyltransferase</fullName>
        <ecNumber evidence="5">2.5.1.75</ecNumber>
    </recommendedName>
</protein>
<evidence type="ECO:0000256" key="1">
    <source>
        <dbReference type="ARBA" id="ARBA00005842"/>
    </source>
</evidence>